<reference evidence="2" key="1">
    <citation type="submission" date="2024-10" db="EMBL/GenBank/DDBJ databases">
        <authorList>
            <person name="Ryan C."/>
        </authorList>
    </citation>
    <scope>NUCLEOTIDE SEQUENCE [LARGE SCALE GENOMIC DNA]</scope>
</reference>
<evidence type="ECO:0000259" key="1">
    <source>
        <dbReference type="Pfam" id="PF03478"/>
    </source>
</evidence>
<evidence type="ECO:0000313" key="3">
    <source>
        <dbReference type="Proteomes" id="UP001497457"/>
    </source>
</evidence>
<sequence length="494" mass="56187">MAGDGDWSSLPADLLDLVSVHLASERDHLHVRQVCTHWRASVTSRLALVAPFRPWVIASRTDPLRLGSIGKPSLWLPSGVRRVQVSCPTDLPYCYGAPRGWLALADDEKSPTQLVLWEPCSGTRISLPPLARVIQVFLSADPLASSDWVAVATQERKPIDLDLFYWRPGDAAWTAYTAEGEAADDMRLRIYSVAFHAGKMYCVDFFKWIAVYDLSQAVVAAAAASPPPVVVHRLHPLCYPDPVAHLVTFNGDLLLVLLFGAGKPSFPDMYKVEPRDLTPSRRHLDLDKCERVKGLGDYSLFLGRGDAFALSAEEHPAIRKNCIYYVNHFRRSSMNKQSWAFLFSLDSQVAEEIPFPPEHMENRENQRYRRPNSTRVYNLGPRGPSTRRPYLKLRKRDRVTDLGSYSLFLGRGDAFALSAEEYPAIRGNCIYYVDHMGVRKEWRWASFFDLKSSSVVEETPFPPEHLENRDEQWWPCSWFCPEKPVLLKRHSTEI</sequence>
<dbReference type="EMBL" id="OZ075123">
    <property type="protein sequence ID" value="CAL4915171.1"/>
    <property type="molecule type" value="Genomic_DNA"/>
</dbReference>
<organism evidence="2 3">
    <name type="scientific">Urochloa decumbens</name>
    <dbReference type="NCBI Taxonomy" id="240449"/>
    <lineage>
        <taxon>Eukaryota</taxon>
        <taxon>Viridiplantae</taxon>
        <taxon>Streptophyta</taxon>
        <taxon>Embryophyta</taxon>
        <taxon>Tracheophyta</taxon>
        <taxon>Spermatophyta</taxon>
        <taxon>Magnoliopsida</taxon>
        <taxon>Liliopsida</taxon>
        <taxon>Poales</taxon>
        <taxon>Poaceae</taxon>
        <taxon>PACMAD clade</taxon>
        <taxon>Panicoideae</taxon>
        <taxon>Panicodae</taxon>
        <taxon>Paniceae</taxon>
        <taxon>Melinidinae</taxon>
        <taxon>Urochloa</taxon>
    </lineage>
</organism>
<keyword evidence="3" id="KW-1185">Reference proteome</keyword>
<dbReference type="AlphaFoldDB" id="A0ABC8WTA1"/>
<dbReference type="InterPro" id="IPR005174">
    <property type="entry name" value="KIB1-4_b-propeller"/>
</dbReference>
<dbReference type="PANTHER" id="PTHR36901">
    <property type="entry name" value="F-BOX DOMAIN CONTAINING PROTEIN, EXPRESSED-RELATED"/>
    <property type="match status" value="1"/>
</dbReference>
<accession>A0ABC8WTA1</accession>
<proteinExistence type="predicted"/>
<dbReference type="Pfam" id="PF03478">
    <property type="entry name" value="Beta-prop_KIB1-4"/>
    <property type="match status" value="2"/>
</dbReference>
<feature type="domain" description="KIB1-4 beta-propeller" evidence="1">
    <location>
        <begin position="370"/>
        <end position="438"/>
    </location>
</feature>
<name>A0ABC8WTA1_9POAL</name>
<gene>
    <name evidence="2" type="ORF">URODEC1_LOCUS17349</name>
</gene>
<protein>
    <recommendedName>
        <fullName evidence="1">KIB1-4 beta-propeller domain-containing protein</fullName>
    </recommendedName>
</protein>
<dbReference type="PANTHER" id="PTHR36901:SF6">
    <property type="entry name" value="OS05G0150100 PROTEIN"/>
    <property type="match status" value="1"/>
</dbReference>
<evidence type="ECO:0000313" key="2">
    <source>
        <dbReference type="EMBL" id="CAL4915171.1"/>
    </source>
</evidence>
<feature type="domain" description="KIB1-4 beta-propeller" evidence="1">
    <location>
        <begin position="84"/>
        <end position="330"/>
    </location>
</feature>
<dbReference type="Proteomes" id="UP001497457">
    <property type="component" value="Chromosome 13rd"/>
</dbReference>